<sequence length="383" mass="38779">MHSPLTISSCVAAILAASTLVSSAAADKEFFPKRESFDVAPRIIGGQPALSTQFQYIAYIEGYDPIQGGSSCTGSLIAPNVVLTAGHCVYASDTQMYTAAQIQVGFTHTTPDPTVLFQGYSVSQIIANPSFSMGTLKSDIALLILSNNIPDSVATKAKLYAGSFSSGTSVTAAGFGLIDPNSKTQLPSSLMEVGLKLGTTSFCQANFPTVDINKVVCTDGTAGKDTCNGDSGGPLAIAVSSGSPDGTALLGLTSFGPISSKNPLGLCGQPGIPGYYTLISPYISWIAKAANLNANSISVGGSSNPVTPISSSSKPTTSKTATRTTPVDDTNDTPTDSTTSDSSSSSPTGSSKTHLNAAPVSSGSASFALAMAVLGSAAAYVAF</sequence>
<gene>
    <name evidence="1" type="ORF">IWW38_001596</name>
</gene>
<proteinExistence type="predicted"/>
<dbReference type="Proteomes" id="UP001139981">
    <property type="component" value="Unassembled WGS sequence"/>
</dbReference>
<dbReference type="EMBL" id="JANBVB010000093">
    <property type="protein sequence ID" value="KAJ2897817.1"/>
    <property type="molecule type" value="Genomic_DNA"/>
</dbReference>
<evidence type="ECO:0000313" key="1">
    <source>
        <dbReference type="EMBL" id="KAJ2897817.1"/>
    </source>
</evidence>
<reference evidence="1" key="1">
    <citation type="submission" date="2022-07" db="EMBL/GenBank/DDBJ databases">
        <title>Phylogenomic reconstructions and comparative analyses of Kickxellomycotina fungi.</title>
        <authorList>
            <person name="Reynolds N.K."/>
            <person name="Stajich J.E."/>
            <person name="Barry K."/>
            <person name="Grigoriev I.V."/>
            <person name="Crous P."/>
            <person name="Smith M.E."/>
        </authorList>
    </citation>
    <scope>NUCLEOTIDE SEQUENCE</scope>
    <source>
        <strain evidence="1">CBS 190363</strain>
    </source>
</reference>
<name>A0ACC1M5X3_9FUNG</name>
<comment type="caution">
    <text evidence="1">The sequence shown here is derived from an EMBL/GenBank/DDBJ whole genome shotgun (WGS) entry which is preliminary data.</text>
</comment>
<evidence type="ECO:0000313" key="2">
    <source>
        <dbReference type="Proteomes" id="UP001139981"/>
    </source>
</evidence>
<protein>
    <submittedName>
        <fullName evidence="1">Uncharacterized protein</fullName>
    </submittedName>
</protein>
<accession>A0ACC1M5X3</accession>
<keyword evidence="2" id="KW-1185">Reference proteome</keyword>
<organism evidence="1 2">
    <name type="scientific">Coemansia aciculifera</name>
    <dbReference type="NCBI Taxonomy" id="417176"/>
    <lineage>
        <taxon>Eukaryota</taxon>
        <taxon>Fungi</taxon>
        <taxon>Fungi incertae sedis</taxon>
        <taxon>Zoopagomycota</taxon>
        <taxon>Kickxellomycotina</taxon>
        <taxon>Kickxellomycetes</taxon>
        <taxon>Kickxellales</taxon>
        <taxon>Kickxellaceae</taxon>
        <taxon>Coemansia</taxon>
    </lineage>
</organism>